<dbReference type="InterPro" id="IPR052059">
    <property type="entry name" value="CR_Ser/Thr_kinase"/>
</dbReference>
<keyword evidence="3 5" id="KW-0418">Kinase</keyword>
<dbReference type="Gene3D" id="1.10.510.10">
    <property type="entry name" value="Transferase(Phosphotransferase) domain 1"/>
    <property type="match status" value="1"/>
</dbReference>
<dbReference type="AlphaFoldDB" id="A0A833QUF3"/>
<accession>A0A833QUF3</accession>
<evidence type="ECO:0000256" key="4">
    <source>
        <dbReference type="ARBA" id="ARBA00022840"/>
    </source>
</evidence>
<dbReference type="EMBL" id="SWLB01000014">
    <property type="protein sequence ID" value="KAF3330024.1"/>
    <property type="molecule type" value="Genomic_DNA"/>
</dbReference>
<comment type="caution">
    <text evidence="5">The sequence shown here is derived from an EMBL/GenBank/DDBJ whole genome shotgun (WGS) entry which is preliminary data.</text>
</comment>
<dbReference type="GO" id="GO:0016301">
    <property type="term" value="F:kinase activity"/>
    <property type="evidence" value="ECO:0007669"/>
    <property type="project" value="UniProtKB-KW"/>
</dbReference>
<dbReference type="InterPro" id="IPR011009">
    <property type="entry name" value="Kinase-like_dom_sf"/>
</dbReference>
<evidence type="ECO:0000313" key="5">
    <source>
        <dbReference type="EMBL" id="KAF3330024.1"/>
    </source>
</evidence>
<sequence length="138" mass="15415">MMKAVPEEMVLVDLVWERWAQGNWSDVVDYRLEGEFDREEAQIAVRVGLMCSHPVASSRPTMREVVRYLEEGDMSDLPELGGPPVGEYEEQGGFDDFMHSYPSSSFEKAASIQLAVGPDEARTEAFLCSPLSPLSNAR</sequence>
<organism evidence="5 6">
    <name type="scientific">Carex littledalei</name>
    <dbReference type="NCBI Taxonomy" id="544730"/>
    <lineage>
        <taxon>Eukaryota</taxon>
        <taxon>Viridiplantae</taxon>
        <taxon>Streptophyta</taxon>
        <taxon>Embryophyta</taxon>
        <taxon>Tracheophyta</taxon>
        <taxon>Spermatophyta</taxon>
        <taxon>Magnoliopsida</taxon>
        <taxon>Liliopsida</taxon>
        <taxon>Poales</taxon>
        <taxon>Cyperaceae</taxon>
        <taxon>Cyperoideae</taxon>
        <taxon>Cariceae</taxon>
        <taxon>Carex</taxon>
        <taxon>Carex subgen. Euthyceras</taxon>
    </lineage>
</organism>
<name>A0A833QUF3_9POAL</name>
<dbReference type="Proteomes" id="UP000623129">
    <property type="component" value="Unassembled WGS sequence"/>
</dbReference>
<keyword evidence="5" id="KW-0675">Receptor</keyword>
<evidence type="ECO:0000256" key="1">
    <source>
        <dbReference type="ARBA" id="ARBA00022679"/>
    </source>
</evidence>
<protein>
    <submittedName>
        <fullName evidence="5">L-type lectin-domain containing receptor kinase S.4-like protein</fullName>
    </submittedName>
</protein>
<evidence type="ECO:0000256" key="3">
    <source>
        <dbReference type="ARBA" id="ARBA00022777"/>
    </source>
</evidence>
<keyword evidence="4" id="KW-0067">ATP-binding</keyword>
<dbReference type="SUPFAM" id="SSF56112">
    <property type="entry name" value="Protein kinase-like (PK-like)"/>
    <property type="match status" value="1"/>
</dbReference>
<dbReference type="OrthoDB" id="690610at2759"/>
<evidence type="ECO:0000256" key="2">
    <source>
        <dbReference type="ARBA" id="ARBA00022741"/>
    </source>
</evidence>
<keyword evidence="1" id="KW-0808">Transferase</keyword>
<keyword evidence="6" id="KW-1185">Reference proteome</keyword>
<proteinExistence type="predicted"/>
<keyword evidence="5" id="KW-0430">Lectin</keyword>
<dbReference type="GO" id="GO:0030246">
    <property type="term" value="F:carbohydrate binding"/>
    <property type="evidence" value="ECO:0007669"/>
    <property type="project" value="UniProtKB-KW"/>
</dbReference>
<reference evidence="5" key="1">
    <citation type="submission" date="2020-01" db="EMBL/GenBank/DDBJ databases">
        <title>Genome sequence of Kobresia littledalei, the first chromosome-level genome in the family Cyperaceae.</title>
        <authorList>
            <person name="Qu G."/>
        </authorList>
    </citation>
    <scope>NUCLEOTIDE SEQUENCE</scope>
    <source>
        <strain evidence="5">C.B.Clarke</strain>
        <tissue evidence="5">Leaf</tissue>
    </source>
</reference>
<dbReference type="PANTHER" id="PTHR47973">
    <property type="entry name" value="CYSTEINE-RICH RECEPTOR-LIKE PROTEIN KINASE 3"/>
    <property type="match status" value="1"/>
</dbReference>
<keyword evidence="2" id="KW-0547">Nucleotide-binding</keyword>
<gene>
    <name evidence="5" type="ORF">FCM35_KLT05355</name>
</gene>
<evidence type="ECO:0000313" key="6">
    <source>
        <dbReference type="Proteomes" id="UP000623129"/>
    </source>
</evidence>
<dbReference type="GO" id="GO:0005524">
    <property type="term" value="F:ATP binding"/>
    <property type="evidence" value="ECO:0007669"/>
    <property type="project" value="UniProtKB-KW"/>
</dbReference>